<evidence type="ECO:0000313" key="2">
    <source>
        <dbReference type="EMBL" id="KAK4223897.1"/>
    </source>
</evidence>
<organism evidence="2 3">
    <name type="scientific">Podospora fimiseda</name>
    <dbReference type="NCBI Taxonomy" id="252190"/>
    <lineage>
        <taxon>Eukaryota</taxon>
        <taxon>Fungi</taxon>
        <taxon>Dikarya</taxon>
        <taxon>Ascomycota</taxon>
        <taxon>Pezizomycotina</taxon>
        <taxon>Sordariomycetes</taxon>
        <taxon>Sordariomycetidae</taxon>
        <taxon>Sordariales</taxon>
        <taxon>Podosporaceae</taxon>
        <taxon>Podospora</taxon>
    </lineage>
</organism>
<accession>A0AAN7BIK1</accession>
<feature type="compositionally biased region" description="Polar residues" evidence="1">
    <location>
        <begin position="48"/>
        <end position="58"/>
    </location>
</feature>
<comment type="caution">
    <text evidence="2">The sequence shown here is derived from an EMBL/GenBank/DDBJ whole genome shotgun (WGS) entry which is preliminary data.</text>
</comment>
<feature type="compositionally biased region" description="Polar residues" evidence="1">
    <location>
        <begin position="1"/>
        <end position="14"/>
    </location>
</feature>
<reference evidence="2" key="2">
    <citation type="submission" date="2023-05" db="EMBL/GenBank/DDBJ databases">
        <authorList>
            <consortium name="Lawrence Berkeley National Laboratory"/>
            <person name="Steindorff A."/>
            <person name="Hensen N."/>
            <person name="Bonometti L."/>
            <person name="Westerberg I."/>
            <person name="Brannstrom I.O."/>
            <person name="Guillou S."/>
            <person name="Cros-Aarteil S."/>
            <person name="Calhoun S."/>
            <person name="Haridas S."/>
            <person name="Kuo A."/>
            <person name="Mondo S."/>
            <person name="Pangilinan J."/>
            <person name="Riley R."/>
            <person name="Labutti K."/>
            <person name="Andreopoulos B."/>
            <person name="Lipzen A."/>
            <person name="Chen C."/>
            <person name="Yanf M."/>
            <person name="Daum C."/>
            <person name="Ng V."/>
            <person name="Clum A."/>
            <person name="Ohm R."/>
            <person name="Martin F."/>
            <person name="Silar P."/>
            <person name="Natvig D."/>
            <person name="Lalanne C."/>
            <person name="Gautier V."/>
            <person name="Ament-Velasquez S.L."/>
            <person name="Kruys A."/>
            <person name="Hutchinson M.I."/>
            <person name="Powell A.J."/>
            <person name="Barry K."/>
            <person name="Miller A.N."/>
            <person name="Grigoriev I.V."/>
            <person name="Debuchy R."/>
            <person name="Gladieux P."/>
            <person name="Thoren M.H."/>
            <person name="Johannesson H."/>
        </authorList>
    </citation>
    <scope>NUCLEOTIDE SEQUENCE</scope>
    <source>
        <strain evidence="2">CBS 990.96</strain>
    </source>
</reference>
<name>A0AAN7BIK1_9PEZI</name>
<evidence type="ECO:0000256" key="1">
    <source>
        <dbReference type="SAM" id="MobiDB-lite"/>
    </source>
</evidence>
<dbReference type="AlphaFoldDB" id="A0AAN7BIK1"/>
<gene>
    <name evidence="2" type="ORF">QBC38DRAFT_458856</name>
</gene>
<evidence type="ECO:0000313" key="3">
    <source>
        <dbReference type="Proteomes" id="UP001301958"/>
    </source>
</evidence>
<dbReference type="EMBL" id="MU865410">
    <property type="protein sequence ID" value="KAK4223897.1"/>
    <property type="molecule type" value="Genomic_DNA"/>
</dbReference>
<reference evidence="2" key="1">
    <citation type="journal article" date="2023" name="Mol. Phylogenet. Evol.">
        <title>Genome-scale phylogeny and comparative genomics of the fungal order Sordariales.</title>
        <authorList>
            <person name="Hensen N."/>
            <person name="Bonometti L."/>
            <person name="Westerberg I."/>
            <person name="Brannstrom I.O."/>
            <person name="Guillou S."/>
            <person name="Cros-Aarteil S."/>
            <person name="Calhoun S."/>
            <person name="Haridas S."/>
            <person name="Kuo A."/>
            <person name="Mondo S."/>
            <person name="Pangilinan J."/>
            <person name="Riley R."/>
            <person name="LaButti K."/>
            <person name="Andreopoulos B."/>
            <person name="Lipzen A."/>
            <person name="Chen C."/>
            <person name="Yan M."/>
            <person name="Daum C."/>
            <person name="Ng V."/>
            <person name="Clum A."/>
            <person name="Steindorff A."/>
            <person name="Ohm R.A."/>
            <person name="Martin F."/>
            <person name="Silar P."/>
            <person name="Natvig D.O."/>
            <person name="Lalanne C."/>
            <person name="Gautier V."/>
            <person name="Ament-Velasquez S.L."/>
            <person name="Kruys A."/>
            <person name="Hutchinson M.I."/>
            <person name="Powell A.J."/>
            <person name="Barry K."/>
            <person name="Miller A.N."/>
            <person name="Grigoriev I.V."/>
            <person name="Debuchy R."/>
            <person name="Gladieux P."/>
            <person name="Hiltunen Thoren M."/>
            <person name="Johannesson H."/>
        </authorList>
    </citation>
    <scope>NUCLEOTIDE SEQUENCE</scope>
    <source>
        <strain evidence="2">CBS 990.96</strain>
    </source>
</reference>
<feature type="compositionally biased region" description="Basic and acidic residues" evidence="1">
    <location>
        <begin position="32"/>
        <end position="47"/>
    </location>
</feature>
<feature type="region of interest" description="Disordered" evidence="1">
    <location>
        <begin position="1"/>
        <end position="66"/>
    </location>
</feature>
<dbReference type="Proteomes" id="UP001301958">
    <property type="component" value="Unassembled WGS sequence"/>
</dbReference>
<keyword evidence="3" id="KW-1185">Reference proteome</keyword>
<proteinExistence type="predicted"/>
<protein>
    <submittedName>
        <fullName evidence="2">Uncharacterized protein</fullName>
    </submittedName>
</protein>
<sequence length="97" mass="10749">MSSTKSNQTQTLVCEQQDWEERSPIGGLDARYNSDENKQIAPRREQEQVTAQSGSQSDHGGAPAVRLDMDLDMEIELKAKIKGDVTLAILDDKSKQS</sequence>